<feature type="signal peptide" evidence="1">
    <location>
        <begin position="1"/>
        <end position="33"/>
    </location>
</feature>
<feature type="domain" description="Amidase" evidence="2">
    <location>
        <begin position="90"/>
        <end position="518"/>
    </location>
</feature>
<gene>
    <name evidence="3" type="ORF">WJX73_005501</name>
</gene>
<dbReference type="SUPFAM" id="SSF75304">
    <property type="entry name" value="Amidase signature (AS) enzymes"/>
    <property type="match status" value="1"/>
</dbReference>
<organism evidence="3 4">
    <name type="scientific">Symbiochloris irregularis</name>
    <dbReference type="NCBI Taxonomy" id="706552"/>
    <lineage>
        <taxon>Eukaryota</taxon>
        <taxon>Viridiplantae</taxon>
        <taxon>Chlorophyta</taxon>
        <taxon>core chlorophytes</taxon>
        <taxon>Trebouxiophyceae</taxon>
        <taxon>Trebouxiales</taxon>
        <taxon>Trebouxiaceae</taxon>
        <taxon>Symbiochloris</taxon>
    </lineage>
</organism>
<keyword evidence="1" id="KW-0732">Signal</keyword>
<reference evidence="3 4" key="1">
    <citation type="journal article" date="2024" name="Nat. Commun.">
        <title>Phylogenomics reveals the evolutionary origins of lichenization in chlorophyte algae.</title>
        <authorList>
            <person name="Puginier C."/>
            <person name="Libourel C."/>
            <person name="Otte J."/>
            <person name="Skaloud P."/>
            <person name="Haon M."/>
            <person name="Grisel S."/>
            <person name="Petersen M."/>
            <person name="Berrin J.G."/>
            <person name="Delaux P.M."/>
            <person name="Dal Grande F."/>
            <person name="Keller J."/>
        </authorList>
    </citation>
    <scope>NUCLEOTIDE SEQUENCE [LARGE SCALE GENOMIC DNA]</scope>
    <source>
        <strain evidence="3 4">SAG 2036</strain>
    </source>
</reference>
<dbReference type="AlphaFoldDB" id="A0AAW1NPZ7"/>
<name>A0AAW1NPZ7_9CHLO</name>
<proteinExistence type="predicted"/>
<evidence type="ECO:0000259" key="2">
    <source>
        <dbReference type="Pfam" id="PF01425"/>
    </source>
</evidence>
<dbReference type="Pfam" id="PF01425">
    <property type="entry name" value="Amidase"/>
    <property type="match status" value="1"/>
</dbReference>
<dbReference type="InterPro" id="IPR036928">
    <property type="entry name" value="AS_sf"/>
</dbReference>
<dbReference type="InterPro" id="IPR023631">
    <property type="entry name" value="Amidase_dom"/>
</dbReference>
<dbReference type="GO" id="GO:0003824">
    <property type="term" value="F:catalytic activity"/>
    <property type="evidence" value="ECO:0007669"/>
    <property type="project" value="InterPro"/>
</dbReference>
<evidence type="ECO:0000256" key="1">
    <source>
        <dbReference type="SAM" id="SignalP"/>
    </source>
</evidence>
<dbReference type="PANTHER" id="PTHR11895:SF151">
    <property type="entry name" value="GLUTAMYL-TRNA(GLN) AMIDOTRANSFERASE SUBUNIT A"/>
    <property type="match status" value="1"/>
</dbReference>
<dbReference type="InterPro" id="IPR000120">
    <property type="entry name" value="Amidase"/>
</dbReference>
<evidence type="ECO:0000313" key="4">
    <source>
        <dbReference type="Proteomes" id="UP001465755"/>
    </source>
</evidence>
<dbReference type="Proteomes" id="UP001465755">
    <property type="component" value="Unassembled WGS sequence"/>
</dbReference>
<feature type="chain" id="PRO_5043889662" description="Amidase domain-containing protein" evidence="1">
    <location>
        <begin position="34"/>
        <end position="602"/>
    </location>
</feature>
<accession>A0AAW1NPZ7</accession>
<sequence length="602" mass="64717">MSVLRSRDTVRVPALTLAAILLHSGLIVAASKAGECRAGDDQCTAPDDLAPDSVLHLTATEAVQLLCDRKITAEYYAGRVLASIERGACLNAWASVNAMRVLADARAVDKAHERGEDVRPLCGLAFAVKDNIDVAGYQTGADTPALQGLKVRDNSPIVTRLQQAHGVVVGKTRMHELAFGGTTINVASGPTLNPYSNHQHVGGSSGGTGAAIAARMVAAGFCSDTEGSCRIPASLTGTAGYRPTTHCYNAGGGIVPMTTGRDTVGVMARTIEDIMLFDSIFNDCPASERAKQGVKLKGLRMGYPREWWQGNGKEAQPAFNAALAALKKQGIKLVELNVGDIITTYRQEASAWTSIEYEMPRELARYLYQHNHTITINQLVDQISQPWIKEHLLRALHAPVDVYPSLEDYINMIQKGIPHLVQMWTSYFDDNSFDIMVTPATPIPTRPIDQSEPTVVLDDGTGEKHFYSEGYDDVYCRTNTVDPIVGVPGLSIPIGLTTDGLPIGLQFQTRPGDDALLLQLGRKVEGLFAPTPPPPMVPACTGCKASVKLKTVTWEGGATGPLPNDTISMYDFILNGECALKQQLAAGRADDAASKNAKHEEL</sequence>
<keyword evidence="4" id="KW-1185">Reference proteome</keyword>
<protein>
    <recommendedName>
        <fullName evidence="2">Amidase domain-containing protein</fullName>
    </recommendedName>
</protein>
<evidence type="ECO:0000313" key="3">
    <source>
        <dbReference type="EMBL" id="KAK9790121.1"/>
    </source>
</evidence>
<dbReference type="EMBL" id="JALJOQ010000197">
    <property type="protein sequence ID" value="KAK9790121.1"/>
    <property type="molecule type" value="Genomic_DNA"/>
</dbReference>
<comment type="caution">
    <text evidence="3">The sequence shown here is derived from an EMBL/GenBank/DDBJ whole genome shotgun (WGS) entry which is preliminary data.</text>
</comment>
<dbReference type="PANTHER" id="PTHR11895">
    <property type="entry name" value="TRANSAMIDASE"/>
    <property type="match status" value="1"/>
</dbReference>
<dbReference type="Gene3D" id="3.90.1300.10">
    <property type="entry name" value="Amidase signature (AS) domain"/>
    <property type="match status" value="1"/>
</dbReference>